<name>A0A8S4BCR1_9TELE</name>
<organism evidence="7 8">
    <name type="scientific">Menidia menidia</name>
    <name type="common">Atlantic silverside</name>
    <dbReference type="NCBI Taxonomy" id="238744"/>
    <lineage>
        <taxon>Eukaryota</taxon>
        <taxon>Metazoa</taxon>
        <taxon>Chordata</taxon>
        <taxon>Craniata</taxon>
        <taxon>Vertebrata</taxon>
        <taxon>Euteleostomi</taxon>
        <taxon>Actinopterygii</taxon>
        <taxon>Neopterygii</taxon>
        <taxon>Teleostei</taxon>
        <taxon>Neoteleostei</taxon>
        <taxon>Acanthomorphata</taxon>
        <taxon>Ovalentaria</taxon>
        <taxon>Atherinomorphae</taxon>
        <taxon>Atheriniformes</taxon>
        <taxon>Atherinopsidae</taxon>
        <taxon>Menidiinae</taxon>
        <taxon>Menidia</taxon>
    </lineage>
</organism>
<proteinExistence type="predicted"/>
<evidence type="ECO:0000256" key="5">
    <source>
        <dbReference type="SAM" id="MobiDB-lite"/>
    </source>
</evidence>
<keyword evidence="2" id="KW-0202">Cytokine</keyword>
<evidence type="ECO:0000313" key="7">
    <source>
        <dbReference type="EMBL" id="CAG5958353.1"/>
    </source>
</evidence>
<dbReference type="SMART" id="SM00199">
    <property type="entry name" value="SCY"/>
    <property type="match status" value="1"/>
</dbReference>
<comment type="caution">
    <text evidence="7">The sequence shown here is derived from an EMBL/GenBank/DDBJ whole genome shotgun (WGS) entry which is preliminary data.</text>
</comment>
<evidence type="ECO:0000313" key="8">
    <source>
        <dbReference type="Proteomes" id="UP000677803"/>
    </source>
</evidence>
<dbReference type="PANTHER" id="PTHR12015">
    <property type="entry name" value="SMALL INDUCIBLE CYTOKINE A"/>
    <property type="match status" value="1"/>
</dbReference>
<feature type="domain" description="Chemokine interleukin-8-like" evidence="6">
    <location>
        <begin position="60"/>
        <end position="118"/>
    </location>
</feature>
<gene>
    <name evidence="7" type="ORF">MMEN_LOCUS15179</name>
</gene>
<dbReference type="Proteomes" id="UP000677803">
    <property type="component" value="Unassembled WGS sequence"/>
</dbReference>
<evidence type="ECO:0000256" key="2">
    <source>
        <dbReference type="ARBA" id="ARBA00022514"/>
    </source>
</evidence>
<dbReference type="InterPro" id="IPR001811">
    <property type="entry name" value="Chemokine_IL8-like_dom"/>
</dbReference>
<evidence type="ECO:0000256" key="3">
    <source>
        <dbReference type="ARBA" id="ARBA00022525"/>
    </source>
</evidence>
<dbReference type="Pfam" id="PF00048">
    <property type="entry name" value="IL8"/>
    <property type="match status" value="1"/>
</dbReference>
<dbReference type="GO" id="GO:0006955">
    <property type="term" value="P:immune response"/>
    <property type="evidence" value="ECO:0007669"/>
    <property type="project" value="InterPro"/>
</dbReference>
<dbReference type="EMBL" id="CAJRST010022223">
    <property type="protein sequence ID" value="CAG5958353.1"/>
    <property type="molecule type" value="Genomic_DNA"/>
</dbReference>
<keyword evidence="4" id="KW-0732">Signal</keyword>
<dbReference type="PANTHER" id="PTHR12015:SF183">
    <property type="entry name" value="C-C MOTIF CHEMOKINE 3"/>
    <property type="match status" value="1"/>
</dbReference>
<protein>
    <submittedName>
        <fullName evidence="7">(Atlantic silverside) hypothetical protein</fullName>
    </submittedName>
</protein>
<accession>A0A8S4BCR1</accession>
<dbReference type="OrthoDB" id="9447832at2759"/>
<keyword evidence="3" id="KW-0964">Secreted</keyword>
<dbReference type="GO" id="GO:0008009">
    <property type="term" value="F:chemokine activity"/>
    <property type="evidence" value="ECO:0007669"/>
    <property type="project" value="InterPro"/>
</dbReference>
<sequence>MFTPLRGRGFKRPPHTIAGTQRSSSSSSGIMKALGFSLALLLTLCCCDAMLVAVQYSTAPGSCCFNFSTRRLPDQLVAHISHTHASCLKRGFIVQTVKGRTVCYQDTFPWAVNIYKQLNSAEGSGQQQL</sequence>
<reference evidence="7" key="1">
    <citation type="submission" date="2021-05" db="EMBL/GenBank/DDBJ databases">
        <authorList>
            <person name="Tigano A."/>
        </authorList>
    </citation>
    <scope>NUCLEOTIDE SEQUENCE</scope>
</reference>
<comment type="subcellular location">
    <subcellularLocation>
        <location evidence="1">Secreted</location>
    </subcellularLocation>
</comment>
<evidence type="ECO:0000256" key="1">
    <source>
        <dbReference type="ARBA" id="ARBA00004613"/>
    </source>
</evidence>
<evidence type="ECO:0000256" key="4">
    <source>
        <dbReference type="ARBA" id="ARBA00022729"/>
    </source>
</evidence>
<dbReference type="SUPFAM" id="SSF54117">
    <property type="entry name" value="Interleukin 8-like chemokines"/>
    <property type="match status" value="1"/>
</dbReference>
<feature type="region of interest" description="Disordered" evidence="5">
    <location>
        <begin position="1"/>
        <end position="28"/>
    </location>
</feature>
<dbReference type="GO" id="GO:0005615">
    <property type="term" value="C:extracellular space"/>
    <property type="evidence" value="ECO:0007669"/>
    <property type="project" value="UniProtKB-KW"/>
</dbReference>
<dbReference type="Gene3D" id="2.40.50.40">
    <property type="match status" value="1"/>
</dbReference>
<dbReference type="InterPro" id="IPR039809">
    <property type="entry name" value="Chemokine_b/g/d"/>
</dbReference>
<evidence type="ECO:0000259" key="6">
    <source>
        <dbReference type="SMART" id="SM00199"/>
    </source>
</evidence>
<dbReference type="AlphaFoldDB" id="A0A8S4BCR1"/>
<dbReference type="InterPro" id="IPR036048">
    <property type="entry name" value="Interleukin_8-like_sf"/>
</dbReference>
<keyword evidence="8" id="KW-1185">Reference proteome</keyword>